<dbReference type="EMBL" id="BLXT01004638">
    <property type="protein sequence ID" value="GFO16002.1"/>
    <property type="molecule type" value="Genomic_DNA"/>
</dbReference>
<gene>
    <name evidence="2" type="ORF">PoB_004250700</name>
</gene>
<name>A0AAV4BA14_9GAST</name>
<keyword evidence="3" id="KW-1185">Reference proteome</keyword>
<evidence type="ECO:0000256" key="1">
    <source>
        <dbReference type="SAM" id="MobiDB-lite"/>
    </source>
</evidence>
<evidence type="ECO:0000313" key="2">
    <source>
        <dbReference type="EMBL" id="GFO16002.1"/>
    </source>
</evidence>
<protein>
    <submittedName>
        <fullName evidence="2">Reverse transcriptase</fullName>
    </submittedName>
</protein>
<feature type="region of interest" description="Disordered" evidence="1">
    <location>
        <begin position="108"/>
        <end position="149"/>
    </location>
</feature>
<reference evidence="2 3" key="1">
    <citation type="journal article" date="2021" name="Elife">
        <title>Chloroplast acquisition without the gene transfer in kleptoplastic sea slugs, Plakobranchus ocellatus.</title>
        <authorList>
            <person name="Maeda T."/>
            <person name="Takahashi S."/>
            <person name="Yoshida T."/>
            <person name="Shimamura S."/>
            <person name="Takaki Y."/>
            <person name="Nagai Y."/>
            <person name="Toyoda A."/>
            <person name="Suzuki Y."/>
            <person name="Arimoto A."/>
            <person name="Ishii H."/>
            <person name="Satoh N."/>
            <person name="Nishiyama T."/>
            <person name="Hasebe M."/>
            <person name="Maruyama T."/>
            <person name="Minagawa J."/>
            <person name="Obokata J."/>
            <person name="Shigenobu S."/>
        </authorList>
    </citation>
    <scope>NUCLEOTIDE SEQUENCE [LARGE SCALE GENOMIC DNA]</scope>
</reference>
<keyword evidence="2" id="KW-0695">RNA-directed DNA polymerase</keyword>
<keyword evidence="2" id="KW-0548">Nucleotidyltransferase</keyword>
<dbReference type="GO" id="GO:0003964">
    <property type="term" value="F:RNA-directed DNA polymerase activity"/>
    <property type="evidence" value="ECO:0007669"/>
    <property type="project" value="UniProtKB-KW"/>
</dbReference>
<keyword evidence="2" id="KW-0808">Transferase</keyword>
<feature type="compositionally biased region" description="Polar residues" evidence="1">
    <location>
        <begin position="132"/>
        <end position="149"/>
    </location>
</feature>
<organism evidence="2 3">
    <name type="scientific">Plakobranchus ocellatus</name>
    <dbReference type="NCBI Taxonomy" id="259542"/>
    <lineage>
        <taxon>Eukaryota</taxon>
        <taxon>Metazoa</taxon>
        <taxon>Spiralia</taxon>
        <taxon>Lophotrochozoa</taxon>
        <taxon>Mollusca</taxon>
        <taxon>Gastropoda</taxon>
        <taxon>Heterobranchia</taxon>
        <taxon>Euthyneura</taxon>
        <taxon>Panpulmonata</taxon>
        <taxon>Sacoglossa</taxon>
        <taxon>Placobranchoidea</taxon>
        <taxon>Plakobranchidae</taxon>
        <taxon>Plakobranchus</taxon>
    </lineage>
</organism>
<dbReference type="Proteomes" id="UP000735302">
    <property type="component" value="Unassembled WGS sequence"/>
</dbReference>
<evidence type="ECO:0000313" key="3">
    <source>
        <dbReference type="Proteomes" id="UP000735302"/>
    </source>
</evidence>
<sequence length="149" mass="16843">MGMNNPADRESVGNMLVGKGLLDELVGKSILEHKLETLGVIVCQICLATFGAKQHKVRVPPRKSRRQCDMETLRNQKRNLKKQMKSAPVDEQAGLQARWLGLKAKHSALSRAESARKRRKTRERKHKRFSAKTRSISPASCFNNQDQVP</sequence>
<dbReference type="AlphaFoldDB" id="A0AAV4BA14"/>
<comment type="caution">
    <text evidence="2">The sequence shown here is derived from an EMBL/GenBank/DDBJ whole genome shotgun (WGS) entry which is preliminary data.</text>
</comment>
<accession>A0AAV4BA14</accession>
<proteinExistence type="predicted"/>
<feature type="compositionally biased region" description="Basic residues" evidence="1">
    <location>
        <begin position="116"/>
        <end position="131"/>
    </location>
</feature>